<accession>A0ABY2RL13</accession>
<feature type="domain" description="ChsH2 C-terminal OB-fold" evidence="1">
    <location>
        <begin position="51"/>
        <end position="109"/>
    </location>
</feature>
<evidence type="ECO:0000259" key="1">
    <source>
        <dbReference type="Pfam" id="PF01796"/>
    </source>
</evidence>
<dbReference type="Pfam" id="PF01796">
    <property type="entry name" value="OB_ChsH2_C"/>
    <property type="match status" value="1"/>
</dbReference>
<dbReference type="InterPro" id="IPR002878">
    <property type="entry name" value="ChsH2_C"/>
</dbReference>
<proteinExistence type="predicted"/>
<evidence type="ECO:0000313" key="3">
    <source>
        <dbReference type="Proteomes" id="UP000305109"/>
    </source>
</evidence>
<sequence>MLLLTRPPQSTHPSPEVLMIRNCAHCATLLSPGSSSCDTCGGKDLPKIPSTGLGEIRTWTVVDRESPDRCGEPMPCLLAVVALDDGPWICTWLEGEIAVCSDQHVRVQFDHTAAGDRYPVFCACGADRDQELPAA</sequence>
<dbReference type="RefSeq" id="WP_136910095.1">
    <property type="nucleotide sequence ID" value="NZ_SUMD01000005.1"/>
</dbReference>
<reference evidence="2 3" key="1">
    <citation type="submission" date="2019-04" db="EMBL/GenBank/DDBJ databases">
        <title>Rhodococcus oryzae sp. nov., a novel actinomycete isolated from rhizosphere soil of rice (Oryza sativa L.).</title>
        <authorList>
            <person name="Li C."/>
        </authorList>
    </citation>
    <scope>NUCLEOTIDE SEQUENCE [LARGE SCALE GENOMIC DNA]</scope>
    <source>
        <strain evidence="2 3">NEAU-CX67</strain>
    </source>
</reference>
<name>A0ABY2RL13_9NOCA</name>
<keyword evidence="3" id="KW-1185">Reference proteome</keyword>
<gene>
    <name evidence="2" type="ORF">FCG67_12425</name>
</gene>
<protein>
    <submittedName>
        <fullName evidence="2">OB-fold domain-containing protein</fullName>
    </submittedName>
</protein>
<dbReference type="Proteomes" id="UP000305109">
    <property type="component" value="Unassembled WGS sequence"/>
</dbReference>
<dbReference type="InterPro" id="IPR012340">
    <property type="entry name" value="NA-bd_OB-fold"/>
</dbReference>
<comment type="caution">
    <text evidence="2">The sequence shown here is derived from an EMBL/GenBank/DDBJ whole genome shotgun (WGS) entry which is preliminary data.</text>
</comment>
<evidence type="ECO:0000313" key="2">
    <source>
        <dbReference type="EMBL" id="TJZ77864.1"/>
    </source>
</evidence>
<dbReference type="SUPFAM" id="SSF50249">
    <property type="entry name" value="Nucleic acid-binding proteins"/>
    <property type="match status" value="1"/>
</dbReference>
<dbReference type="EMBL" id="SUMD01000005">
    <property type="protein sequence ID" value="TJZ77864.1"/>
    <property type="molecule type" value="Genomic_DNA"/>
</dbReference>
<organism evidence="2 3">
    <name type="scientific">Rhodococcus oryzae</name>
    <dbReference type="NCBI Taxonomy" id="2571143"/>
    <lineage>
        <taxon>Bacteria</taxon>
        <taxon>Bacillati</taxon>
        <taxon>Actinomycetota</taxon>
        <taxon>Actinomycetes</taxon>
        <taxon>Mycobacteriales</taxon>
        <taxon>Nocardiaceae</taxon>
        <taxon>Rhodococcus</taxon>
    </lineage>
</organism>